<proteinExistence type="predicted"/>
<dbReference type="InterPro" id="IPR005135">
    <property type="entry name" value="Endo/exonuclease/phosphatase"/>
</dbReference>
<dbReference type="GO" id="GO:0004527">
    <property type="term" value="F:exonuclease activity"/>
    <property type="evidence" value="ECO:0007669"/>
    <property type="project" value="UniProtKB-KW"/>
</dbReference>
<dbReference type="RefSeq" id="WP_118912137.1">
    <property type="nucleotide sequence ID" value="NZ_CBCRVH010000001.1"/>
</dbReference>
<dbReference type="AlphaFoldDB" id="A0A417ZBC3"/>
<dbReference type="GO" id="GO:0004519">
    <property type="term" value="F:endonuclease activity"/>
    <property type="evidence" value="ECO:0007669"/>
    <property type="project" value="UniProtKB-KW"/>
</dbReference>
<keyword evidence="2" id="KW-0812">Transmembrane</keyword>
<evidence type="ECO:0000259" key="3">
    <source>
        <dbReference type="Pfam" id="PF03372"/>
    </source>
</evidence>
<dbReference type="Pfam" id="PF03372">
    <property type="entry name" value="Exo_endo_phos"/>
    <property type="match status" value="1"/>
</dbReference>
<organism evidence="4 5">
    <name type="scientific">Dermacoccus abyssi</name>
    <dbReference type="NCBI Taxonomy" id="322596"/>
    <lineage>
        <taxon>Bacteria</taxon>
        <taxon>Bacillati</taxon>
        <taxon>Actinomycetota</taxon>
        <taxon>Actinomycetes</taxon>
        <taxon>Micrococcales</taxon>
        <taxon>Dermacoccaceae</taxon>
        <taxon>Dermacoccus</taxon>
    </lineage>
</organism>
<evidence type="ECO:0000256" key="2">
    <source>
        <dbReference type="SAM" id="Phobius"/>
    </source>
</evidence>
<feature type="domain" description="Endonuclease/exonuclease/phosphatase" evidence="3">
    <location>
        <begin position="130"/>
        <end position="337"/>
    </location>
</feature>
<accession>A0A417ZBC3</accession>
<evidence type="ECO:0000313" key="5">
    <source>
        <dbReference type="Proteomes" id="UP000285376"/>
    </source>
</evidence>
<keyword evidence="4" id="KW-0378">Hydrolase</keyword>
<keyword evidence="2" id="KW-0472">Membrane</keyword>
<gene>
    <name evidence="4" type="ORF">D1832_00325</name>
</gene>
<dbReference type="Proteomes" id="UP000285376">
    <property type="component" value="Unassembled WGS sequence"/>
</dbReference>
<dbReference type="SUPFAM" id="SSF56219">
    <property type="entry name" value="DNase I-like"/>
    <property type="match status" value="1"/>
</dbReference>
<dbReference type="EMBL" id="QWLM01000001">
    <property type="protein sequence ID" value="RHW47937.1"/>
    <property type="molecule type" value="Genomic_DNA"/>
</dbReference>
<keyword evidence="2" id="KW-1133">Transmembrane helix</keyword>
<sequence>MSESGPADFTASAPRQSVGPSGRGVPPLRRTAGRFVAAASLGVALLASLMWVDVLAGNVVPVLQALTPVWIIAAFGCLALTLVVRTRASFVALVPLVVSTLAAAVALSSHPDVPGEVAARAGDHHLRVLSLNSELGEAESASVMEAVRETNPDVVVFVEMTTARLRSLDEAGLAQRFPHRSRGMIDDGSRGTVILSRFPTETLDADTELGPWDLQSPVVRVRAPGAQIVVKGVHTYPPLRDGVAQWRPQLRAEGEWQRERTAEHVVMAGDFNASRAHPAFRQLSRGMVDAYPHVHGAWRPTWPMGGSIPAFSQIDHILTRGFVPEQAGIVTVEGTDHAGVWSDLRY</sequence>
<feature type="transmembrane region" description="Helical" evidence="2">
    <location>
        <begin position="35"/>
        <end position="56"/>
    </location>
</feature>
<evidence type="ECO:0000256" key="1">
    <source>
        <dbReference type="SAM" id="MobiDB-lite"/>
    </source>
</evidence>
<keyword evidence="4" id="KW-0255">Endonuclease</keyword>
<feature type="region of interest" description="Disordered" evidence="1">
    <location>
        <begin position="1"/>
        <end position="26"/>
    </location>
</feature>
<dbReference type="InterPro" id="IPR036691">
    <property type="entry name" value="Endo/exonu/phosph_ase_sf"/>
</dbReference>
<evidence type="ECO:0000313" key="4">
    <source>
        <dbReference type="EMBL" id="RHW47937.1"/>
    </source>
</evidence>
<comment type="caution">
    <text evidence="4">The sequence shown here is derived from an EMBL/GenBank/DDBJ whole genome shotgun (WGS) entry which is preliminary data.</text>
</comment>
<keyword evidence="4" id="KW-0540">Nuclease</keyword>
<protein>
    <submittedName>
        <fullName evidence="4">Endonuclease/exonuclease/phosphatase family protein</fullName>
    </submittedName>
</protein>
<dbReference type="Gene3D" id="3.60.10.10">
    <property type="entry name" value="Endonuclease/exonuclease/phosphatase"/>
    <property type="match status" value="1"/>
</dbReference>
<feature type="transmembrane region" description="Helical" evidence="2">
    <location>
        <begin position="90"/>
        <end position="107"/>
    </location>
</feature>
<reference evidence="4 5" key="1">
    <citation type="submission" date="2018-08" db="EMBL/GenBank/DDBJ databases">
        <title>Whole genome sequence analysis of Dermacoccus abyssi bacteria isolated from Deep Mariana trench Micromonospora spp reveals genes involved in the environmental adaptation and production of secondary metabolites.</title>
        <authorList>
            <person name="Abdel-Mageed W.M."/>
            <person name="Lehri B."/>
            <person name="Nouioui I."/>
            <person name="Goodfellow I."/>
            <person name="Jaspars M."/>
            <person name="Karlyshev A."/>
        </authorList>
    </citation>
    <scope>NUCLEOTIDE SEQUENCE [LARGE SCALE GENOMIC DNA]</scope>
    <source>
        <strain evidence="4 5">MT1.1</strain>
    </source>
</reference>
<feature type="transmembrane region" description="Helical" evidence="2">
    <location>
        <begin position="62"/>
        <end position="83"/>
    </location>
</feature>
<name>A0A417ZBC3_9MICO</name>
<keyword evidence="4" id="KW-0269">Exonuclease</keyword>